<keyword evidence="6 12" id="KW-1133">Transmembrane helix</keyword>
<comment type="subcellular location">
    <subcellularLocation>
        <location evidence="1">Membrane</location>
        <topology evidence="1">Single-pass membrane protein</topology>
    </subcellularLocation>
</comment>
<dbReference type="Proteomes" id="UP000261540">
    <property type="component" value="Unplaced"/>
</dbReference>
<dbReference type="PROSITE" id="PS50231">
    <property type="entry name" value="RICIN_B_LECTIN"/>
    <property type="match status" value="1"/>
</dbReference>
<dbReference type="STRING" id="1676925.ENSPKIP00000032737"/>
<dbReference type="InterPro" id="IPR000562">
    <property type="entry name" value="FN_type2_dom"/>
</dbReference>
<dbReference type="SMART" id="SM00034">
    <property type="entry name" value="CLECT"/>
    <property type="match status" value="10"/>
</dbReference>
<keyword evidence="2" id="KW-0254">Endocytosis</keyword>
<dbReference type="InterPro" id="IPR016186">
    <property type="entry name" value="C-type_lectin-like/link_sf"/>
</dbReference>
<keyword evidence="7 12" id="KW-0472">Membrane</keyword>
<dbReference type="InterPro" id="IPR035992">
    <property type="entry name" value="Ricin_B-like_lectins"/>
</dbReference>
<evidence type="ECO:0000256" key="12">
    <source>
        <dbReference type="SAM" id="Phobius"/>
    </source>
</evidence>
<feature type="disulfide bond" evidence="11">
    <location>
        <begin position="170"/>
        <end position="196"/>
    </location>
</feature>
<keyword evidence="17" id="KW-1185">Reference proteome</keyword>
<dbReference type="PROSITE" id="PS51092">
    <property type="entry name" value="FN2_2"/>
    <property type="match status" value="1"/>
</dbReference>
<dbReference type="InterPro" id="IPR000772">
    <property type="entry name" value="Ricin_B_lectin"/>
</dbReference>
<evidence type="ECO:0000313" key="17">
    <source>
        <dbReference type="Proteomes" id="UP000261540"/>
    </source>
</evidence>
<dbReference type="GO" id="GO:0006897">
    <property type="term" value="P:endocytosis"/>
    <property type="evidence" value="ECO:0007669"/>
    <property type="project" value="UniProtKB-KW"/>
</dbReference>
<keyword evidence="10" id="KW-0325">Glycoprotein</keyword>
<feature type="domain" description="C-type lectin" evidence="14">
    <location>
        <begin position="1235"/>
        <end position="1343"/>
    </location>
</feature>
<evidence type="ECO:0000259" key="15">
    <source>
        <dbReference type="PROSITE" id="PS51092"/>
    </source>
</evidence>
<dbReference type="SUPFAM" id="SSF50370">
    <property type="entry name" value="Ricin B-like lectins"/>
    <property type="match status" value="1"/>
</dbReference>
<dbReference type="InterPro" id="IPR013806">
    <property type="entry name" value="Kringle-like"/>
</dbReference>
<feature type="domain" description="C-type lectin" evidence="14">
    <location>
        <begin position="1382"/>
        <end position="1489"/>
    </location>
</feature>
<keyword evidence="3 12" id="KW-0812">Transmembrane</keyword>
<feature type="transmembrane region" description="Helical" evidence="12">
    <location>
        <begin position="1658"/>
        <end position="1679"/>
    </location>
</feature>
<dbReference type="FunFam" id="3.10.100.10:FF:000047">
    <property type="entry name" value="lymphocyte antigen 75"/>
    <property type="match status" value="1"/>
</dbReference>
<dbReference type="SUPFAM" id="SSF57440">
    <property type="entry name" value="Kringle-like"/>
    <property type="match status" value="1"/>
</dbReference>
<evidence type="ECO:0000256" key="4">
    <source>
        <dbReference type="ARBA" id="ARBA00022729"/>
    </source>
</evidence>
<reference evidence="16" key="2">
    <citation type="submission" date="2025-09" db="UniProtKB">
        <authorList>
            <consortium name="Ensembl"/>
        </authorList>
    </citation>
    <scope>IDENTIFICATION</scope>
</reference>
<evidence type="ECO:0000259" key="14">
    <source>
        <dbReference type="PROSITE" id="PS50041"/>
    </source>
</evidence>
<evidence type="ECO:0000256" key="1">
    <source>
        <dbReference type="ARBA" id="ARBA00004167"/>
    </source>
</evidence>
<reference evidence="16" key="1">
    <citation type="submission" date="2025-08" db="UniProtKB">
        <authorList>
            <consortium name="Ensembl"/>
        </authorList>
    </citation>
    <scope>IDENTIFICATION</scope>
</reference>
<evidence type="ECO:0000256" key="5">
    <source>
        <dbReference type="ARBA" id="ARBA00022737"/>
    </source>
</evidence>
<dbReference type="GeneTree" id="ENSGT01050000244842"/>
<feature type="disulfide bond" evidence="11">
    <location>
        <begin position="184"/>
        <end position="211"/>
    </location>
</feature>
<feature type="domain" description="C-type lectin" evidence="14">
    <location>
        <begin position="653"/>
        <end position="789"/>
    </location>
</feature>
<dbReference type="Ensembl" id="ENSPKIT00000013610.1">
    <property type="protein sequence ID" value="ENSPKIP00000032737.1"/>
    <property type="gene ID" value="ENSPKIG00000012710.1"/>
</dbReference>
<dbReference type="SMART" id="SM00458">
    <property type="entry name" value="RICIN"/>
    <property type="match status" value="1"/>
</dbReference>
<dbReference type="PROSITE" id="PS00615">
    <property type="entry name" value="C_TYPE_LECTIN_1"/>
    <property type="match status" value="1"/>
</dbReference>
<keyword evidence="8 11" id="KW-1015">Disulfide bond</keyword>
<accession>A0A3B3SPW3</accession>
<evidence type="ECO:0000256" key="8">
    <source>
        <dbReference type="ARBA" id="ARBA00023157"/>
    </source>
</evidence>
<dbReference type="PANTHER" id="PTHR22803">
    <property type="entry name" value="MANNOSE, PHOSPHOLIPASE, LECTIN RECEPTOR RELATED"/>
    <property type="match status" value="1"/>
</dbReference>
<feature type="domain" description="C-type lectin" evidence="14">
    <location>
        <begin position="1096"/>
        <end position="1196"/>
    </location>
</feature>
<dbReference type="PRINTS" id="PR00013">
    <property type="entry name" value="FNTYPEII"/>
</dbReference>
<dbReference type="Gene3D" id="2.80.10.50">
    <property type="match status" value="1"/>
</dbReference>
<evidence type="ECO:0000256" key="2">
    <source>
        <dbReference type="ARBA" id="ARBA00022583"/>
    </source>
</evidence>
<dbReference type="Gene3D" id="3.10.100.10">
    <property type="entry name" value="Mannose-Binding Protein A, subunit A"/>
    <property type="match status" value="10"/>
</dbReference>
<dbReference type="PROSITE" id="PS50041">
    <property type="entry name" value="C_TYPE_LECTIN_2"/>
    <property type="match status" value="9"/>
</dbReference>
<protein>
    <submittedName>
        <fullName evidence="16">Lymphocyte antigen 75</fullName>
    </submittedName>
</protein>
<feature type="chain" id="PRO_5017311834" evidence="13">
    <location>
        <begin position="23"/>
        <end position="1709"/>
    </location>
</feature>
<dbReference type="SUPFAM" id="SSF56436">
    <property type="entry name" value="C-type lectin-like"/>
    <property type="match status" value="10"/>
</dbReference>
<dbReference type="SMART" id="SM00059">
    <property type="entry name" value="FN2"/>
    <property type="match status" value="1"/>
</dbReference>
<evidence type="ECO:0000313" key="16">
    <source>
        <dbReference type="Ensembl" id="ENSPKIP00000032737.1"/>
    </source>
</evidence>
<dbReference type="Pfam" id="PF00059">
    <property type="entry name" value="Lectin_C"/>
    <property type="match status" value="9"/>
</dbReference>
<dbReference type="InterPro" id="IPR036943">
    <property type="entry name" value="FN_type2_sf"/>
</dbReference>
<feature type="domain" description="C-type lectin" evidence="14">
    <location>
        <begin position="369"/>
        <end position="485"/>
    </location>
</feature>
<evidence type="ECO:0000256" key="7">
    <source>
        <dbReference type="ARBA" id="ARBA00023136"/>
    </source>
</evidence>
<feature type="domain" description="C-type lectin" evidence="14">
    <location>
        <begin position="505"/>
        <end position="612"/>
    </location>
</feature>
<keyword evidence="9" id="KW-0675">Receptor</keyword>
<dbReference type="InterPro" id="IPR001304">
    <property type="entry name" value="C-type_lectin-like"/>
</dbReference>
<dbReference type="OrthoDB" id="6153550at2759"/>
<evidence type="ECO:0000256" key="6">
    <source>
        <dbReference type="ARBA" id="ARBA00022989"/>
    </source>
</evidence>
<evidence type="ECO:0000256" key="13">
    <source>
        <dbReference type="SAM" id="SignalP"/>
    </source>
</evidence>
<feature type="domain" description="C-type lectin" evidence="14">
    <location>
        <begin position="226"/>
        <end position="341"/>
    </location>
</feature>
<dbReference type="Pfam" id="PF00040">
    <property type="entry name" value="fn2"/>
    <property type="match status" value="1"/>
</dbReference>
<evidence type="ECO:0000256" key="3">
    <source>
        <dbReference type="ARBA" id="ARBA00022692"/>
    </source>
</evidence>
<dbReference type="InterPro" id="IPR050111">
    <property type="entry name" value="C-type_lectin/snaclec_domain"/>
</dbReference>
<dbReference type="Gene3D" id="2.10.10.10">
    <property type="entry name" value="Fibronectin, type II, collagen-binding"/>
    <property type="match status" value="1"/>
</dbReference>
<organism evidence="16 17">
    <name type="scientific">Paramormyrops kingsleyae</name>
    <dbReference type="NCBI Taxonomy" id="1676925"/>
    <lineage>
        <taxon>Eukaryota</taxon>
        <taxon>Metazoa</taxon>
        <taxon>Chordata</taxon>
        <taxon>Craniata</taxon>
        <taxon>Vertebrata</taxon>
        <taxon>Euteleostomi</taxon>
        <taxon>Actinopterygii</taxon>
        <taxon>Neopterygii</taxon>
        <taxon>Teleostei</taxon>
        <taxon>Osteoglossocephala</taxon>
        <taxon>Osteoglossomorpha</taxon>
        <taxon>Osteoglossiformes</taxon>
        <taxon>Mormyridae</taxon>
        <taxon>Paramormyrops</taxon>
    </lineage>
</organism>
<evidence type="ECO:0000256" key="9">
    <source>
        <dbReference type="ARBA" id="ARBA00023170"/>
    </source>
</evidence>
<proteinExistence type="predicted"/>
<keyword evidence="5" id="KW-0677">Repeat</keyword>
<feature type="domain" description="C-type lectin" evidence="14">
    <location>
        <begin position="1525"/>
        <end position="1640"/>
    </location>
</feature>
<dbReference type="CDD" id="cd00062">
    <property type="entry name" value="FN2"/>
    <property type="match status" value="1"/>
</dbReference>
<feature type="signal peptide" evidence="13">
    <location>
        <begin position="1"/>
        <end position="22"/>
    </location>
</feature>
<feature type="domain" description="Fibronectin type-II" evidence="15">
    <location>
        <begin position="165"/>
        <end position="213"/>
    </location>
</feature>
<sequence>MEMSAQAALCLCLPLLVGLLKADSDSAAVARPGDDAFPIRHASSGKCVLADKQQQLQVAECRGSPVELWKWGTEHRLFHVSSTKCLGLEVRNKVLRLLDCSDPGNMLWWRCLDGAVHTEYRMALAVVNGTITAKRDSADRWTRGKSSKSICQQPYQVMHTTLGNSYGAPCSFPFLYNGSWVHGCLPNDPDDGLSWCSTTADFDVDRKWGHCLKPEIGCKVLWDNSSWGSCYQHNLQSALPWHEARASCRSQGADLLSITTPQELELFSAGGDSPTQVWIGLEQLDMSQGWQWSDGSPLALVHWEEGMPSTAILNTLDCGVMNSKGFWESADCDQKLPYICKKSLNRTNPESSARWVDQPTNCEAGWQPWNGFCYKLEREPPLPMSEAQQRCREMHANLLSVNSLAHVEALSSAFHANDSYDVWTGLRSDDEQVLFHWTDQSPVTFTYWARNQPAKQGNSTCVSYFGKDLLWRTVPCERKQAFMCMRKGEVNDSVLMTGCPEGGDWRRHGKACYKVDPSEVHFKDQCNLTIMNRFEQAFINSLIRDYQTANESYFWIGLQDVKNTGEYQWTVGESPGDRVTYTNWQMFQPDLVGGCAVLSTGKSWGKWEVKNCTSFKAGSICKVEIGPHVPPEPEPDLSLQCSPGWVSSPNVHYCYKVFHKERVSRKRTWEEAEQFCQALGAHLASVSHVDEMKALHDLLRDSVSNVRYFWIGLNRRNPSAEDTWEWSDGRPVSTSIFQGEFLEEDVYNRECTAFKMQVRSTFFLFLNLPLRTFYASPFSCAAQLEWVCQIPRGKTPETPEWYNPDGHHETSIFIDGNEFWFVSKPTLTHEEASLYCSFNHSKLAQPPTINALKQINNQLAKISDSKQNWWVDMEHPGPNHPMISSRLQYYQSVFLGQCSSLSMASIIPEYSYKCKQALPFICEKLNITSVEKDHKPPPTSHPCDGNSVAFRDKCYTPFRPLYTSFENANEHCHTMMGTLLTISSQVEQDFIISALPNLPPKSWIGLRLRLQDTHWVDGSSVNFLNFNPLLLGQVRPIVVNIFEPDSIGMCAYMFNEPLAMMGTWDYASCKEQHYVSVCQRYIEPVNHSMSERNFSVGNHTYRVLLDEMTWAEALRSCRMQGMDLASVPDTFQQASLSVTVNKANTSMWIGLVSKDGGTHYHWTDNSHTVFSRWTSEPTAGDCVYLDTDGFWKATDCMEELAGAICHVPIEETSSTTEQPRARCSHKGSGPNWIPFGNSCYTFQLASTRWGDSGGNTTDTCSKLDPKADILTIRNEAENHFVKDQLGHFKDLVYFVWLGMIKSGSTNSFQWLDGTNVQYSNWKDGRPNVTQPFMVGLRLDGFWELFSNPAQFPTFKQRSIVACKIENDPKHEFKKSPNDTGAYGNWTYYAVQGRMSWFEAAQACGRGGGHLASVHNRAQDAHLGLISRRDGFPLWIGLSNQNESGQSFEWSDGTEYNYRPQEVPSQQLKDHCLSLSPKGSWEFVDCQAKLEGAICYNASAHWLSQRSAEAGTGCPQSVGPSEWVQYEEYCYMFDMAFFNYSIFTMQDARAACKQLGNSAELLAIHNSKENDFVSRYVSENPFITSRVWISTNLSSPGQSADASEVYSNWESGVAGSLQTEPVCGVLMSARGGAWSHVSCREGLGRAVCRAPAYSKGSPVALVFFIIIVVILVGVAAFIIYRKSRARFSSTVRYKRNFDEADSTSIITQTE</sequence>
<dbReference type="InterPro" id="IPR018378">
    <property type="entry name" value="C-type_lectin_CS"/>
</dbReference>
<keyword evidence="4 13" id="KW-0732">Signal</keyword>
<evidence type="ECO:0000256" key="10">
    <source>
        <dbReference type="ARBA" id="ARBA00023180"/>
    </source>
</evidence>
<dbReference type="CDD" id="cd00037">
    <property type="entry name" value="CLECT"/>
    <property type="match status" value="9"/>
</dbReference>
<dbReference type="GO" id="GO:0016020">
    <property type="term" value="C:membrane"/>
    <property type="evidence" value="ECO:0007669"/>
    <property type="project" value="UniProtKB-SubCell"/>
</dbReference>
<dbReference type="InterPro" id="IPR016187">
    <property type="entry name" value="CTDL_fold"/>
</dbReference>
<dbReference type="FunFam" id="3.10.100.10:FF:000036">
    <property type="entry name" value="Lymphocyte antigen 75"/>
    <property type="match status" value="1"/>
</dbReference>
<name>A0A3B3SPW3_9TELE</name>
<feature type="domain" description="C-type lectin" evidence="14">
    <location>
        <begin position="950"/>
        <end position="1072"/>
    </location>
</feature>
<evidence type="ECO:0000256" key="11">
    <source>
        <dbReference type="PROSITE-ProRule" id="PRU00479"/>
    </source>
</evidence>
<dbReference type="Pfam" id="PF24562">
    <property type="entry name" value="CysR_MRC2_N"/>
    <property type="match status" value="1"/>
</dbReference>